<sequence>MGKKIPKNVEEVKKEFLLEIYKERWYPLFDRIKKNYYKEL</sequence>
<feature type="non-terminal residue" evidence="1">
    <location>
        <position position="40"/>
    </location>
</feature>
<evidence type="ECO:0000313" key="1">
    <source>
        <dbReference type="EMBL" id="GAI94691.1"/>
    </source>
</evidence>
<gene>
    <name evidence="1" type="ORF">S12H4_32968</name>
</gene>
<proteinExistence type="predicted"/>
<name>X1TTI2_9ZZZZ</name>
<protein>
    <submittedName>
        <fullName evidence="1">Uncharacterized protein</fullName>
    </submittedName>
</protein>
<organism evidence="1">
    <name type="scientific">marine sediment metagenome</name>
    <dbReference type="NCBI Taxonomy" id="412755"/>
    <lineage>
        <taxon>unclassified sequences</taxon>
        <taxon>metagenomes</taxon>
        <taxon>ecological metagenomes</taxon>
    </lineage>
</organism>
<reference evidence="1" key="1">
    <citation type="journal article" date="2014" name="Front. Microbiol.">
        <title>High frequency of phylogenetically diverse reductive dehalogenase-homologous genes in deep subseafloor sedimentary metagenomes.</title>
        <authorList>
            <person name="Kawai M."/>
            <person name="Futagami T."/>
            <person name="Toyoda A."/>
            <person name="Takaki Y."/>
            <person name="Nishi S."/>
            <person name="Hori S."/>
            <person name="Arai W."/>
            <person name="Tsubouchi T."/>
            <person name="Morono Y."/>
            <person name="Uchiyama I."/>
            <person name="Ito T."/>
            <person name="Fujiyama A."/>
            <person name="Inagaki F."/>
            <person name="Takami H."/>
        </authorList>
    </citation>
    <scope>NUCLEOTIDE SEQUENCE</scope>
    <source>
        <strain evidence="1">Expedition CK06-06</strain>
    </source>
</reference>
<dbReference type="EMBL" id="BARW01019386">
    <property type="protein sequence ID" value="GAI94691.1"/>
    <property type="molecule type" value="Genomic_DNA"/>
</dbReference>
<dbReference type="AlphaFoldDB" id="X1TTI2"/>
<accession>X1TTI2</accession>
<comment type="caution">
    <text evidence="1">The sequence shown here is derived from an EMBL/GenBank/DDBJ whole genome shotgun (WGS) entry which is preliminary data.</text>
</comment>